<feature type="transmembrane region" description="Helical" evidence="1">
    <location>
        <begin position="396"/>
        <end position="415"/>
    </location>
</feature>
<dbReference type="RefSeq" id="WP_379191755.1">
    <property type="nucleotide sequence ID" value="NZ_JBHSOW010000115.1"/>
</dbReference>
<accession>A0ABW0W4I9</accession>
<proteinExistence type="predicted"/>
<dbReference type="Proteomes" id="UP001596047">
    <property type="component" value="Unassembled WGS sequence"/>
</dbReference>
<evidence type="ECO:0000313" key="3">
    <source>
        <dbReference type="Proteomes" id="UP001596047"/>
    </source>
</evidence>
<feature type="transmembrane region" description="Helical" evidence="1">
    <location>
        <begin position="483"/>
        <end position="508"/>
    </location>
</feature>
<dbReference type="InterPro" id="IPR043748">
    <property type="entry name" value="DUF5693"/>
</dbReference>
<protein>
    <submittedName>
        <fullName evidence="2">DUF5693 family protein</fullName>
    </submittedName>
</protein>
<comment type="caution">
    <text evidence="2">The sequence shown here is derived from an EMBL/GenBank/DDBJ whole genome shotgun (WGS) entry which is preliminary data.</text>
</comment>
<gene>
    <name evidence="2" type="ORF">ACFPYJ_29120</name>
</gene>
<sequence>MRQTWQQWNRRAQLLLWVLTLIGVIAAIPVGASRWELEKTAKQVEFVFDYRDLVQIASYQAHPEQFIKEQLVTMKESGIHSMAVFESSLQDLSWSGRLTLYNSEDVSNLMDMPKPTNEKYTYLLFAGSKEEAALRPVIEATFQQWDIPVAPWSYDGKSGLVIETPVENAVLKSMKPDPIAVQTLYDAGFAILPRFSDRTPYDQEAMNNLLTDYKKLGVTRILFDGDAVKGYRDNPDLKSIAGFADILNRNGIGITTIENSQPQKGMNSLAYLIHYNVARLYSLSDSDAATMTPEGIADRFQLAIKDRSIRMFYLNSAPVSSASKSAITNSLQNIYDSLQGDQGAIAKLTKLGFKTGAAQPFDYQAPPSWHKPLKALVALGAISLIALLINTFLPGVLIPVFVIGLAGSAGLYVLSKSLFEQGLALGAAISAPTLAIIWALSRVRAHTVGNRRPVGGPTTEGKGYTGPPSMRWTFQGISAGRRFTMAIAIFATTSVISLGGIPFVVALLNNITYKLVLEQFRGVSLLHLAPIALAALYVFLYTGDSVIGNIRKLLKMQITVLWVIAAVIIGAAGLYYLSRTGNAGKTFSLDILLRNTLEQTFGVRPRTKEFLLSHPLFFFGLFLALRYRAAWVFFIVGAIGQLSMVDTFAHIHTPLHISIIRVLLGLVLGAIIGMVMIGVWQVLEGAWKRWSPRFAQAKQNLKSGV</sequence>
<dbReference type="EMBL" id="JBHSOW010000115">
    <property type="protein sequence ID" value="MFC5653100.1"/>
    <property type="molecule type" value="Genomic_DNA"/>
</dbReference>
<evidence type="ECO:0000313" key="2">
    <source>
        <dbReference type="EMBL" id="MFC5653100.1"/>
    </source>
</evidence>
<dbReference type="Pfam" id="PF18949">
    <property type="entry name" value="DUF5693"/>
    <property type="match status" value="1"/>
</dbReference>
<feature type="transmembrane region" description="Helical" evidence="1">
    <location>
        <begin position="520"/>
        <end position="540"/>
    </location>
</feature>
<feature type="transmembrane region" description="Helical" evidence="1">
    <location>
        <begin position="659"/>
        <end position="683"/>
    </location>
</feature>
<feature type="transmembrane region" description="Helical" evidence="1">
    <location>
        <begin position="560"/>
        <end position="577"/>
    </location>
</feature>
<name>A0ABW0W4I9_9BACL</name>
<keyword evidence="1" id="KW-1133">Transmembrane helix</keyword>
<feature type="transmembrane region" description="Helical" evidence="1">
    <location>
        <begin position="616"/>
        <end position="639"/>
    </location>
</feature>
<organism evidence="2 3">
    <name type="scientific">Paenibacillus solisilvae</name>
    <dbReference type="NCBI Taxonomy" id="2486751"/>
    <lineage>
        <taxon>Bacteria</taxon>
        <taxon>Bacillati</taxon>
        <taxon>Bacillota</taxon>
        <taxon>Bacilli</taxon>
        <taxon>Bacillales</taxon>
        <taxon>Paenibacillaceae</taxon>
        <taxon>Paenibacillus</taxon>
    </lineage>
</organism>
<keyword evidence="3" id="KW-1185">Reference proteome</keyword>
<reference evidence="3" key="1">
    <citation type="journal article" date="2019" name="Int. J. Syst. Evol. Microbiol.">
        <title>The Global Catalogue of Microorganisms (GCM) 10K type strain sequencing project: providing services to taxonomists for standard genome sequencing and annotation.</title>
        <authorList>
            <consortium name="The Broad Institute Genomics Platform"/>
            <consortium name="The Broad Institute Genome Sequencing Center for Infectious Disease"/>
            <person name="Wu L."/>
            <person name="Ma J."/>
        </authorList>
    </citation>
    <scope>NUCLEOTIDE SEQUENCE [LARGE SCALE GENOMIC DNA]</scope>
    <source>
        <strain evidence="3">CGMCC 1.3240</strain>
    </source>
</reference>
<keyword evidence="1" id="KW-0812">Transmembrane</keyword>
<keyword evidence="1" id="KW-0472">Membrane</keyword>
<feature type="transmembrane region" description="Helical" evidence="1">
    <location>
        <begin position="12"/>
        <end position="32"/>
    </location>
</feature>
<feature type="transmembrane region" description="Helical" evidence="1">
    <location>
        <begin position="422"/>
        <end position="441"/>
    </location>
</feature>
<evidence type="ECO:0000256" key="1">
    <source>
        <dbReference type="SAM" id="Phobius"/>
    </source>
</evidence>